<feature type="signal peptide" evidence="1">
    <location>
        <begin position="1"/>
        <end position="22"/>
    </location>
</feature>
<reference evidence="2 3" key="1">
    <citation type="submission" date="2020-08" db="EMBL/GenBank/DDBJ databases">
        <title>Genomic Encyclopedia of Type Strains, Phase IV (KMG-IV): sequencing the most valuable type-strain genomes for metagenomic binning, comparative biology and taxonomic classification.</title>
        <authorList>
            <person name="Goeker M."/>
        </authorList>
    </citation>
    <scope>NUCLEOTIDE SEQUENCE [LARGE SCALE GENOMIC DNA]</scope>
    <source>
        <strain evidence="2 3">DSM 25895</strain>
    </source>
</reference>
<keyword evidence="3" id="KW-1185">Reference proteome</keyword>
<dbReference type="Proteomes" id="UP000562254">
    <property type="component" value="Unassembled WGS sequence"/>
</dbReference>
<evidence type="ECO:0008006" key="4">
    <source>
        <dbReference type="Google" id="ProtNLM"/>
    </source>
</evidence>
<proteinExistence type="predicted"/>
<comment type="caution">
    <text evidence="2">The sequence shown here is derived from an EMBL/GenBank/DDBJ whole genome shotgun (WGS) entry which is preliminary data.</text>
</comment>
<sequence>MKRLLVVALAALGLPACSTITAGPSQAILVATDPPGARCEVKRRGVVIGTIEQTPGTVAVRKSPYDIAIECTRPGYYPGAAVVERRFDDTTLGNMLIGGLIGLTVDASTGAWNEYPRSVRIRMRPRFQDFAADTTTPAGRIAAVERRTEAQLLAARRGCARQSAEACIARIEAIENRRTIEREVIVAQQRLADPSSAVPPL</sequence>
<feature type="chain" id="PRO_5032482940" description="PEGA domain-containing protein" evidence="1">
    <location>
        <begin position="23"/>
        <end position="201"/>
    </location>
</feature>
<name>A0A840Y191_9PROT</name>
<organism evidence="2 3">
    <name type="scientific">Neoroseomonas alkaliterrae</name>
    <dbReference type="NCBI Taxonomy" id="1452450"/>
    <lineage>
        <taxon>Bacteria</taxon>
        <taxon>Pseudomonadati</taxon>
        <taxon>Pseudomonadota</taxon>
        <taxon>Alphaproteobacteria</taxon>
        <taxon>Acetobacterales</taxon>
        <taxon>Acetobacteraceae</taxon>
        <taxon>Neoroseomonas</taxon>
    </lineage>
</organism>
<protein>
    <recommendedName>
        <fullName evidence="4">PEGA domain-containing protein</fullName>
    </recommendedName>
</protein>
<evidence type="ECO:0000256" key="1">
    <source>
        <dbReference type="SAM" id="SignalP"/>
    </source>
</evidence>
<dbReference type="AlphaFoldDB" id="A0A840Y191"/>
<evidence type="ECO:0000313" key="2">
    <source>
        <dbReference type="EMBL" id="MBB5688402.1"/>
    </source>
</evidence>
<dbReference type="EMBL" id="JACIJE010000001">
    <property type="protein sequence ID" value="MBB5688402.1"/>
    <property type="molecule type" value="Genomic_DNA"/>
</dbReference>
<gene>
    <name evidence="2" type="ORF">FHS88_000512</name>
</gene>
<keyword evidence="1" id="KW-0732">Signal</keyword>
<dbReference type="RefSeq" id="WP_184480969.1">
    <property type="nucleotide sequence ID" value="NZ_JAAEDJ010000162.1"/>
</dbReference>
<evidence type="ECO:0000313" key="3">
    <source>
        <dbReference type="Proteomes" id="UP000562254"/>
    </source>
</evidence>
<accession>A0A840Y191</accession>